<feature type="transmembrane region" description="Helical" evidence="1">
    <location>
        <begin position="276"/>
        <end position="301"/>
    </location>
</feature>
<keyword evidence="3" id="KW-1185">Reference proteome</keyword>
<evidence type="ECO:0000313" key="3">
    <source>
        <dbReference type="Proteomes" id="UP000030700"/>
    </source>
</evidence>
<feature type="transmembrane region" description="Helical" evidence="1">
    <location>
        <begin position="348"/>
        <end position="368"/>
    </location>
</feature>
<proteinExistence type="predicted"/>
<accession>A0A081BNI5</accession>
<dbReference type="AlphaFoldDB" id="A0A081BNI5"/>
<protein>
    <recommendedName>
        <fullName evidence="4">Glycosyltransferase RgtA/B/C/D-like domain-containing protein</fullName>
    </recommendedName>
</protein>
<keyword evidence="1" id="KW-0472">Membrane</keyword>
<reference evidence="2 3" key="1">
    <citation type="journal article" date="2015" name="PeerJ">
        <title>First genomic representation of candidate bacterial phylum KSB3 points to enhanced environmental sensing as a trigger of wastewater bulking.</title>
        <authorList>
            <person name="Sekiguchi Y."/>
            <person name="Ohashi A."/>
            <person name="Parks D.H."/>
            <person name="Yamauchi T."/>
            <person name="Tyson G.W."/>
            <person name="Hugenholtz P."/>
        </authorList>
    </citation>
    <scope>NUCLEOTIDE SEQUENCE [LARGE SCALE GENOMIC DNA]</scope>
</reference>
<name>A0A081BNI5_9BACT</name>
<keyword evidence="1" id="KW-1133">Transmembrane helix</keyword>
<feature type="transmembrane region" description="Helical" evidence="1">
    <location>
        <begin position="170"/>
        <end position="192"/>
    </location>
</feature>
<dbReference type="Proteomes" id="UP000030700">
    <property type="component" value="Unassembled WGS sequence"/>
</dbReference>
<dbReference type="EMBL" id="DF820458">
    <property type="protein sequence ID" value="GAK51951.1"/>
    <property type="molecule type" value="Genomic_DNA"/>
</dbReference>
<evidence type="ECO:0000313" key="2">
    <source>
        <dbReference type="EMBL" id="GAK51951.1"/>
    </source>
</evidence>
<evidence type="ECO:0000256" key="1">
    <source>
        <dbReference type="SAM" id="Phobius"/>
    </source>
</evidence>
<sequence>MRKIQMRNTRILKIVIILLILLTGITARFLASQRGYNADFVSWQTVAKIANSGGNVYAETRYYNYGPVWFHCLHLFAKISQVFPTHTDEIFRLLIVGLLTSADVGIFVVLYRQYSLLVAALFFLNPISIIITGYHNQFDNLAIFIGLCAVILIDDSNVSSFITKRKVLGLVLLGFSLMTKHLLFLFPLWVAVKQNNRIMKLLTLIIPVIIFLFAFLPYWHEGKVGILENVFYYQSYETQIFYTLFVPNILKFFITGKQIWFLGLILFAFVCRKKNLLDSLLCYTVFLFITSPSVANQYLAIAVPFTALHYKNICFFFYTLIGSCFLIIDPVGLHYFADWVLPFFKIPWVTYLAIMISLLTIGVSWELFSSYFQKIARYIREELNIQIA</sequence>
<dbReference type="STRING" id="1499966.U14_03197"/>
<gene>
    <name evidence="2" type="ORF">U14_03197</name>
</gene>
<feature type="transmembrane region" description="Helical" evidence="1">
    <location>
        <begin position="116"/>
        <end position="135"/>
    </location>
</feature>
<feature type="transmembrane region" description="Helical" evidence="1">
    <location>
        <begin position="90"/>
        <end position="111"/>
    </location>
</feature>
<feature type="transmembrane region" description="Helical" evidence="1">
    <location>
        <begin position="141"/>
        <end position="158"/>
    </location>
</feature>
<feature type="transmembrane region" description="Helical" evidence="1">
    <location>
        <begin position="12"/>
        <end position="31"/>
    </location>
</feature>
<feature type="transmembrane region" description="Helical" evidence="1">
    <location>
        <begin position="240"/>
        <end position="270"/>
    </location>
</feature>
<feature type="transmembrane region" description="Helical" evidence="1">
    <location>
        <begin position="313"/>
        <end position="336"/>
    </location>
</feature>
<keyword evidence="1" id="KW-0812">Transmembrane</keyword>
<feature type="transmembrane region" description="Helical" evidence="1">
    <location>
        <begin position="198"/>
        <end position="219"/>
    </location>
</feature>
<evidence type="ECO:0008006" key="4">
    <source>
        <dbReference type="Google" id="ProtNLM"/>
    </source>
</evidence>
<organism evidence="2 3">
    <name type="scientific">Candidatus Moduliflexus flocculans</name>
    <dbReference type="NCBI Taxonomy" id="1499966"/>
    <lineage>
        <taxon>Bacteria</taxon>
        <taxon>Candidatus Moduliflexota</taxon>
        <taxon>Candidatus Moduliflexia</taxon>
        <taxon>Candidatus Moduliflexales</taxon>
        <taxon>Candidatus Moduliflexaceae</taxon>
    </lineage>
</organism>
<dbReference type="HOGENOM" id="CLU_711082_0_0_0"/>